<dbReference type="InterPro" id="IPR036097">
    <property type="entry name" value="HisK_dim/P_sf"/>
</dbReference>
<evidence type="ECO:0000313" key="14">
    <source>
        <dbReference type="EMBL" id="MBX7487153.1"/>
    </source>
</evidence>
<evidence type="ECO:0000259" key="13">
    <source>
        <dbReference type="PROSITE" id="PS50885"/>
    </source>
</evidence>
<dbReference type="Pfam" id="PF02518">
    <property type="entry name" value="HATPase_c"/>
    <property type="match status" value="1"/>
</dbReference>
<evidence type="ECO:0000256" key="4">
    <source>
        <dbReference type="ARBA" id="ARBA00022475"/>
    </source>
</evidence>
<evidence type="ECO:0000256" key="11">
    <source>
        <dbReference type="SAM" id="Phobius"/>
    </source>
</evidence>
<evidence type="ECO:0000256" key="1">
    <source>
        <dbReference type="ARBA" id="ARBA00000085"/>
    </source>
</evidence>
<gene>
    <name evidence="14" type="ORF">K3177_01370</name>
</gene>
<dbReference type="EMBL" id="JAIGNQ010000001">
    <property type="protein sequence ID" value="MBX7487153.1"/>
    <property type="molecule type" value="Genomic_DNA"/>
</dbReference>
<feature type="domain" description="HAMP" evidence="13">
    <location>
        <begin position="217"/>
        <end position="270"/>
    </location>
</feature>
<proteinExistence type="predicted"/>
<evidence type="ECO:0000256" key="10">
    <source>
        <dbReference type="SAM" id="MobiDB-lite"/>
    </source>
</evidence>
<keyword evidence="15" id="KW-1185">Reference proteome</keyword>
<protein>
    <recommendedName>
        <fullName evidence="3">histidine kinase</fullName>
        <ecNumber evidence="3">2.7.13.3</ecNumber>
    </recommendedName>
</protein>
<keyword evidence="8" id="KW-0418">Kinase</keyword>
<name>A0ABS7JAU9_9SPHN</name>
<evidence type="ECO:0000259" key="12">
    <source>
        <dbReference type="PROSITE" id="PS50109"/>
    </source>
</evidence>
<sequence>MRRFTQSLLGQVMLSMAAALLIAQGISAVMLYRAASERRELAIMNAAAFQLLAGARRAERAPSERGERRGPRRLARPLSPASEGERRIRLPRNIRYREAGQSPLVPGQARQAEREAELADILAAQGVDVEELVVFERPLLDDELVGAAAERRPRLKARAEATPHDLLVVGLRQAGSDTWQVARLPLPQRDRAIVRTLAMQTVILFLVLVGLLYFVLRRITRPLDTLAERTRRFGGAGMAEEPLAVSGPQDIRRLIEAHNAMQARIGSMLDEKDVMLGAIGHDLKTPLAALRVRIESVEDEAARAKMADSIEDITNTLDEILSLARIGRTSAEPERTELGALAESVVEEFEDMGRPVTLDTEGRVVAPVHLTWLKRGLRNLITNALRYAGTARVTILREDGHAVLRVDDDGPGIPADRIQDMLEPFTRGEASRNRETGGAGLGLTLARAVAEQHGGALVLANRPEGGLRAEFRIPV</sequence>
<comment type="subcellular location">
    <subcellularLocation>
        <location evidence="2">Cell membrane</location>
        <topology evidence="2">Multi-pass membrane protein</topology>
    </subcellularLocation>
</comment>
<keyword evidence="5" id="KW-0597">Phosphoprotein</keyword>
<keyword evidence="11" id="KW-0812">Transmembrane</keyword>
<dbReference type="SUPFAM" id="SSF47384">
    <property type="entry name" value="Homodimeric domain of signal transducing histidine kinase"/>
    <property type="match status" value="1"/>
</dbReference>
<dbReference type="RefSeq" id="WP_221596532.1">
    <property type="nucleotide sequence ID" value="NZ_JAIGNQ010000001.1"/>
</dbReference>
<dbReference type="PRINTS" id="PR00344">
    <property type="entry name" value="BCTRLSENSOR"/>
</dbReference>
<evidence type="ECO:0000313" key="15">
    <source>
        <dbReference type="Proteomes" id="UP000776651"/>
    </source>
</evidence>
<feature type="transmembrane region" description="Helical" evidence="11">
    <location>
        <begin position="192"/>
        <end position="216"/>
    </location>
</feature>
<dbReference type="InterPro" id="IPR003661">
    <property type="entry name" value="HisK_dim/P_dom"/>
</dbReference>
<keyword evidence="11" id="KW-1133">Transmembrane helix</keyword>
<dbReference type="InterPro" id="IPR004358">
    <property type="entry name" value="Sig_transdc_His_kin-like_C"/>
</dbReference>
<evidence type="ECO:0000256" key="3">
    <source>
        <dbReference type="ARBA" id="ARBA00012438"/>
    </source>
</evidence>
<dbReference type="PROSITE" id="PS50109">
    <property type="entry name" value="HIS_KIN"/>
    <property type="match status" value="1"/>
</dbReference>
<comment type="catalytic activity">
    <reaction evidence="1">
        <text>ATP + protein L-histidine = ADP + protein N-phospho-L-histidine.</text>
        <dbReference type="EC" id="2.7.13.3"/>
    </reaction>
</comment>
<keyword evidence="6" id="KW-0808">Transferase</keyword>
<reference evidence="14 15" key="1">
    <citation type="submission" date="2021-08" db="EMBL/GenBank/DDBJ databases">
        <title>Comparative Genomics Analysis of the Genus Qipengyuania Reveals Extensive Genetic Diversity and Metabolic Versatility, Including the Description of Fifteen Novel Species.</title>
        <authorList>
            <person name="Liu Y."/>
        </authorList>
    </citation>
    <scope>NUCLEOTIDE SEQUENCE [LARGE SCALE GENOMIC DNA]</scope>
    <source>
        <strain evidence="14 15">GH25</strain>
    </source>
</reference>
<feature type="region of interest" description="Disordered" evidence="10">
    <location>
        <begin position="60"/>
        <end position="85"/>
    </location>
</feature>
<dbReference type="CDD" id="cd00082">
    <property type="entry name" value="HisKA"/>
    <property type="match status" value="1"/>
</dbReference>
<dbReference type="InterPro" id="IPR036890">
    <property type="entry name" value="HATPase_C_sf"/>
</dbReference>
<dbReference type="PANTHER" id="PTHR44936">
    <property type="entry name" value="SENSOR PROTEIN CREC"/>
    <property type="match status" value="1"/>
</dbReference>
<dbReference type="PANTHER" id="PTHR44936:SF10">
    <property type="entry name" value="SENSOR PROTEIN RSTB"/>
    <property type="match status" value="1"/>
</dbReference>
<dbReference type="Pfam" id="PF00672">
    <property type="entry name" value="HAMP"/>
    <property type="match status" value="1"/>
</dbReference>
<keyword evidence="4" id="KW-1003">Cell membrane</keyword>
<evidence type="ECO:0000256" key="5">
    <source>
        <dbReference type="ARBA" id="ARBA00022553"/>
    </source>
</evidence>
<dbReference type="InterPro" id="IPR003660">
    <property type="entry name" value="HAMP_dom"/>
</dbReference>
<organism evidence="14 15">
    <name type="scientific">Qipengyuania pacifica</name>
    <dbReference type="NCBI Taxonomy" id="2860199"/>
    <lineage>
        <taxon>Bacteria</taxon>
        <taxon>Pseudomonadati</taxon>
        <taxon>Pseudomonadota</taxon>
        <taxon>Alphaproteobacteria</taxon>
        <taxon>Sphingomonadales</taxon>
        <taxon>Erythrobacteraceae</taxon>
        <taxon>Qipengyuania</taxon>
    </lineage>
</organism>
<dbReference type="InterPro" id="IPR005467">
    <property type="entry name" value="His_kinase_dom"/>
</dbReference>
<feature type="compositionally biased region" description="Basic and acidic residues" evidence="10">
    <location>
        <begin position="60"/>
        <end position="69"/>
    </location>
</feature>
<dbReference type="InterPro" id="IPR003594">
    <property type="entry name" value="HATPase_dom"/>
</dbReference>
<feature type="domain" description="Histidine kinase" evidence="12">
    <location>
        <begin position="278"/>
        <end position="475"/>
    </location>
</feature>
<dbReference type="PROSITE" id="PS50885">
    <property type="entry name" value="HAMP"/>
    <property type="match status" value="1"/>
</dbReference>
<dbReference type="EC" id="2.7.13.3" evidence="3"/>
<dbReference type="Gene3D" id="1.10.287.130">
    <property type="match status" value="1"/>
</dbReference>
<feature type="transmembrane region" description="Helical" evidence="11">
    <location>
        <begin position="12"/>
        <end position="32"/>
    </location>
</feature>
<keyword evidence="9" id="KW-0067">ATP-binding</keyword>
<keyword evidence="11" id="KW-0472">Membrane</keyword>
<dbReference type="SMART" id="SM00388">
    <property type="entry name" value="HisKA"/>
    <property type="match status" value="1"/>
</dbReference>
<keyword evidence="7" id="KW-0547">Nucleotide-binding</keyword>
<evidence type="ECO:0000256" key="8">
    <source>
        <dbReference type="ARBA" id="ARBA00022777"/>
    </source>
</evidence>
<dbReference type="InterPro" id="IPR050980">
    <property type="entry name" value="2C_sensor_his_kinase"/>
</dbReference>
<evidence type="ECO:0000256" key="6">
    <source>
        <dbReference type="ARBA" id="ARBA00022679"/>
    </source>
</evidence>
<dbReference type="SMART" id="SM00387">
    <property type="entry name" value="HATPase_c"/>
    <property type="match status" value="1"/>
</dbReference>
<evidence type="ECO:0000256" key="9">
    <source>
        <dbReference type="ARBA" id="ARBA00022840"/>
    </source>
</evidence>
<dbReference type="SUPFAM" id="SSF55874">
    <property type="entry name" value="ATPase domain of HSP90 chaperone/DNA topoisomerase II/histidine kinase"/>
    <property type="match status" value="1"/>
</dbReference>
<comment type="caution">
    <text evidence="14">The sequence shown here is derived from an EMBL/GenBank/DDBJ whole genome shotgun (WGS) entry which is preliminary data.</text>
</comment>
<accession>A0ABS7JAU9</accession>
<dbReference type="Proteomes" id="UP000776651">
    <property type="component" value="Unassembled WGS sequence"/>
</dbReference>
<evidence type="ECO:0000256" key="2">
    <source>
        <dbReference type="ARBA" id="ARBA00004651"/>
    </source>
</evidence>
<dbReference type="SMART" id="SM00304">
    <property type="entry name" value="HAMP"/>
    <property type="match status" value="1"/>
</dbReference>
<dbReference type="Gene3D" id="3.30.565.10">
    <property type="entry name" value="Histidine kinase-like ATPase, C-terminal domain"/>
    <property type="match status" value="1"/>
</dbReference>
<evidence type="ECO:0000256" key="7">
    <source>
        <dbReference type="ARBA" id="ARBA00022741"/>
    </source>
</evidence>